<organism evidence="1 2">
    <name type="scientific">Leucogyrophana mollusca</name>
    <dbReference type="NCBI Taxonomy" id="85980"/>
    <lineage>
        <taxon>Eukaryota</taxon>
        <taxon>Fungi</taxon>
        <taxon>Dikarya</taxon>
        <taxon>Basidiomycota</taxon>
        <taxon>Agaricomycotina</taxon>
        <taxon>Agaricomycetes</taxon>
        <taxon>Agaricomycetidae</taxon>
        <taxon>Boletales</taxon>
        <taxon>Boletales incertae sedis</taxon>
        <taxon>Leucogyrophana</taxon>
    </lineage>
</organism>
<proteinExistence type="predicted"/>
<evidence type="ECO:0000313" key="2">
    <source>
        <dbReference type="Proteomes" id="UP000790709"/>
    </source>
</evidence>
<accession>A0ACB8BLL0</accession>
<protein>
    <submittedName>
        <fullName evidence="1">Uncharacterized protein</fullName>
    </submittedName>
</protein>
<evidence type="ECO:0000313" key="1">
    <source>
        <dbReference type="EMBL" id="KAH7926740.1"/>
    </source>
</evidence>
<sequence>MPPFLTLRFRVSMLEADKVADYFFTSSHEPVHFVVHKVWMKMWFRFFCAEVTSRRGHVALGPTLQYLVKGFGWLTGA</sequence>
<feature type="non-terminal residue" evidence="1">
    <location>
        <position position="77"/>
    </location>
</feature>
<comment type="caution">
    <text evidence="1">The sequence shown here is derived from an EMBL/GenBank/DDBJ whole genome shotgun (WGS) entry which is preliminary data.</text>
</comment>
<dbReference type="EMBL" id="MU266378">
    <property type="protein sequence ID" value="KAH7926740.1"/>
    <property type="molecule type" value="Genomic_DNA"/>
</dbReference>
<gene>
    <name evidence="1" type="ORF">BV22DRAFT_1032609</name>
</gene>
<name>A0ACB8BLL0_9AGAM</name>
<keyword evidence="2" id="KW-1185">Reference proteome</keyword>
<reference evidence="1" key="1">
    <citation type="journal article" date="2021" name="New Phytol.">
        <title>Evolutionary innovations through gain and loss of genes in the ectomycorrhizal Boletales.</title>
        <authorList>
            <person name="Wu G."/>
            <person name="Miyauchi S."/>
            <person name="Morin E."/>
            <person name="Kuo A."/>
            <person name="Drula E."/>
            <person name="Varga T."/>
            <person name="Kohler A."/>
            <person name="Feng B."/>
            <person name="Cao Y."/>
            <person name="Lipzen A."/>
            <person name="Daum C."/>
            <person name="Hundley H."/>
            <person name="Pangilinan J."/>
            <person name="Johnson J."/>
            <person name="Barry K."/>
            <person name="LaButti K."/>
            <person name="Ng V."/>
            <person name="Ahrendt S."/>
            <person name="Min B."/>
            <person name="Choi I.G."/>
            <person name="Park H."/>
            <person name="Plett J.M."/>
            <person name="Magnuson J."/>
            <person name="Spatafora J.W."/>
            <person name="Nagy L.G."/>
            <person name="Henrissat B."/>
            <person name="Grigoriev I.V."/>
            <person name="Yang Z.L."/>
            <person name="Xu J."/>
            <person name="Martin F.M."/>
        </authorList>
    </citation>
    <scope>NUCLEOTIDE SEQUENCE</scope>
    <source>
        <strain evidence="1">KUC20120723A-06</strain>
    </source>
</reference>
<dbReference type="Proteomes" id="UP000790709">
    <property type="component" value="Unassembled WGS sequence"/>
</dbReference>